<proteinExistence type="predicted"/>
<dbReference type="RefSeq" id="XP_030978047.1">
    <property type="nucleotide sequence ID" value="XM_031129116.1"/>
</dbReference>
<reference evidence="3" key="3">
    <citation type="submission" date="2025-08" db="UniProtKB">
        <authorList>
            <consortium name="RefSeq"/>
        </authorList>
    </citation>
    <scope>IDENTIFICATION</scope>
    <source>
        <strain evidence="3">NI907</strain>
    </source>
</reference>
<keyword evidence="2" id="KW-1185">Reference proteome</keyword>
<dbReference type="KEGG" id="pgri:PgNI_09127"/>
<evidence type="ECO:0000313" key="3">
    <source>
        <dbReference type="RefSeq" id="XP_030978047.1"/>
    </source>
</evidence>
<name>A0A6P8AT20_PYRGI</name>
<reference evidence="3" key="1">
    <citation type="journal article" date="2019" name="Mol. Biol. Evol.">
        <title>Blast fungal genomes show frequent chromosomal changes, gene gains and losses, and effector gene turnover.</title>
        <authorList>
            <person name="Gomez Luciano L.B."/>
            <person name="Jason Tsai I."/>
            <person name="Chuma I."/>
            <person name="Tosa Y."/>
            <person name="Chen Y.H."/>
            <person name="Li J.Y."/>
            <person name="Li M.Y."/>
            <person name="Jade Lu M.Y."/>
            <person name="Nakayashiki H."/>
            <person name="Li W.H."/>
        </authorList>
    </citation>
    <scope>NUCLEOTIDE SEQUENCE</scope>
    <source>
        <strain evidence="3">NI907</strain>
    </source>
</reference>
<gene>
    <name evidence="3" type="ORF">PgNI_09127</name>
</gene>
<protein>
    <submittedName>
        <fullName evidence="3">Uncharacterized protein</fullName>
    </submittedName>
</protein>
<sequence length="70" mass="7665">MFSARQDAPSPVDRYACPDAAETAQSAIPESKTILGSWPAGPPDTEDSHKKAGFDQLKIDNRARCSINWF</sequence>
<accession>A0A6P8AT20</accession>
<dbReference type="Proteomes" id="UP000515153">
    <property type="component" value="Unplaced"/>
</dbReference>
<evidence type="ECO:0000313" key="2">
    <source>
        <dbReference type="Proteomes" id="UP000515153"/>
    </source>
</evidence>
<organism evidence="2 3">
    <name type="scientific">Pyricularia grisea</name>
    <name type="common">Crabgrass-specific blast fungus</name>
    <name type="synonym">Magnaporthe grisea</name>
    <dbReference type="NCBI Taxonomy" id="148305"/>
    <lineage>
        <taxon>Eukaryota</taxon>
        <taxon>Fungi</taxon>
        <taxon>Dikarya</taxon>
        <taxon>Ascomycota</taxon>
        <taxon>Pezizomycotina</taxon>
        <taxon>Sordariomycetes</taxon>
        <taxon>Sordariomycetidae</taxon>
        <taxon>Magnaporthales</taxon>
        <taxon>Pyriculariaceae</taxon>
        <taxon>Pyricularia</taxon>
    </lineage>
</organism>
<feature type="region of interest" description="Disordered" evidence="1">
    <location>
        <begin position="1"/>
        <end position="53"/>
    </location>
</feature>
<evidence type="ECO:0000256" key="1">
    <source>
        <dbReference type="SAM" id="MobiDB-lite"/>
    </source>
</evidence>
<reference evidence="3" key="2">
    <citation type="submission" date="2019-10" db="EMBL/GenBank/DDBJ databases">
        <authorList>
            <consortium name="NCBI Genome Project"/>
        </authorList>
    </citation>
    <scope>NUCLEOTIDE SEQUENCE</scope>
    <source>
        <strain evidence="3">NI907</strain>
    </source>
</reference>
<dbReference type="GeneID" id="41964024"/>
<dbReference type="AlphaFoldDB" id="A0A6P8AT20"/>